<dbReference type="EMBL" id="JAGHQL010000003">
    <property type="protein sequence ID" value="KAH0547572.1"/>
    <property type="molecule type" value="Genomic_DNA"/>
</dbReference>
<protein>
    <submittedName>
        <fullName evidence="2">Uncharacterized protein</fullName>
    </submittedName>
</protein>
<keyword evidence="3" id="KW-1185">Reference proteome</keyword>
<comment type="caution">
    <text evidence="2">The sequence shown here is derived from an EMBL/GenBank/DDBJ whole genome shotgun (WGS) entry which is preliminary data.</text>
</comment>
<feature type="region of interest" description="Disordered" evidence="1">
    <location>
        <begin position="24"/>
        <end position="64"/>
    </location>
</feature>
<feature type="compositionally biased region" description="Low complexity" evidence="1">
    <location>
        <begin position="24"/>
        <end position="35"/>
    </location>
</feature>
<reference evidence="2" key="1">
    <citation type="submission" date="2021-03" db="EMBL/GenBank/DDBJ databases">
        <title>Comparative genomics and phylogenomic investigation of the class Geoglossomycetes provide insights into ecological specialization and systematics.</title>
        <authorList>
            <person name="Melie T."/>
            <person name="Pirro S."/>
            <person name="Miller A.N."/>
            <person name="Quandt A."/>
        </authorList>
    </citation>
    <scope>NUCLEOTIDE SEQUENCE</scope>
    <source>
        <strain evidence="2">GBOQ0MN5Z8</strain>
    </source>
</reference>
<accession>A0A9P8IIC9</accession>
<name>A0A9P8IIC9_9PEZI</name>
<proteinExistence type="predicted"/>
<feature type="region of interest" description="Disordered" evidence="1">
    <location>
        <begin position="200"/>
        <end position="224"/>
    </location>
</feature>
<sequence>MPFFENTIERGSLADVFTFSATTPSSTRFSFSRPSSPRPAHRPAQNSRKRNRPLADVDGDTSGGIMKKKRRLRLVLITSRLSLPFSAPPTHIVDRGMSKIAVWAKQKALGRNLLRKAAIMNRIRKRRAEASEIKGPNFIKHQDTVAQAQLPRRQFIPLPPSPLGLSNYDALDMEDDFRDEGSGDSLVYSDFNMLEPVEPDYTDFNSLPRPRRPPSPPDEKEVELMLEKQRQKELCFVHFD</sequence>
<evidence type="ECO:0000313" key="3">
    <source>
        <dbReference type="Proteomes" id="UP000698800"/>
    </source>
</evidence>
<organism evidence="2 3">
    <name type="scientific">Glutinoglossum americanum</name>
    <dbReference type="NCBI Taxonomy" id="1670608"/>
    <lineage>
        <taxon>Eukaryota</taxon>
        <taxon>Fungi</taxon>
        <taxon>Dikarya</taxon>
        <taxon>Ascomycota</taxon>
        <taxon>Pezizomycotina</taxon>
        <taxon>Geoglossomycetes</taxon>
        <taxon>Geoglossales</taxon>
        <taxon>Geoglossaceae</taxon>
        <taxon>Glutinoglossum</taxon>
    </lineage>
</organism>
<evidence type="ECO:0000313" key="2">
    <source>
        <dbReference type="EMBL" id="KAH0547572.1"/>
    </source>
</evidence>
<dbReference type="OrthoDB" id="5387995at2759"/>
<gene>
    <name evidence="2" type="ORF">FGG08_000297</name>
</gene>
<dbReference type="AlphaFoldDB" id="A0A9P8IIC9"/>
<evidence type="ECO:0000256" key="1">
    <source>
        <dbReference type="SAM" id="MobiDB-lite"/>
    </source>
</evidence>
<dbReference type="Proteomes" id="UP000698800">
    <property type="component" value="Unassembled WGS sequence"/>
</dbReference>